<dbReference type="OrthoDB" id="6513042at2759"/>
<dbReference type="GO" id="GO:0005524">
    <property type="term" value="F:ATP binding"/>
    <property type="evidence" value="ECO:0007669"/>
    <property type="project" value="UniProtKB-KW"/>
</dbReference>
<keyword evidence="4" id="KW-0067">ATP-binding</keyword>
<keyword evidence="2" id="KW-0378">Hydrolase</keyword>
<evidence type="ECO:0000256" key="4">
    <source>
        <dbReference type="ARBA" id="ARBA00022840"/>
    </source>
</evidence>
<keyword evidence="8" id="KW-1185">Reference proteome</keyword>
<gene>
    <name evidence="7" type="ORF">Goklo_006467</name>
</gene>
<dbReference type="Proteomes" id="UP000593573">
    <property type="component" value="Unassembled WGS sequence"/>
</dbReference>
<dbReference type="PANTHER" id="PTHR10887">
    <property type="entry name" value="DNA2/NAM7 HELICASE FAMILY"/>
    <property type="match status" value="1"/>
</dbReference>
<feature type="compositionally biased region" description="Basic and acidic residues" evidence="5">
    <location>
        <begin position="395"/>
        <end position="409"/>
    </location>
</feature>
<proteinExistence type="predicted"/>
<dbReference type="InterPro" id="IPR027417">
    <property type="entry name" value="P-loop_NTPase"/>
</dbReference>
<dbReference type="InterPro" id="IPR047187">
    <property type="entry name" value="SF1_C_Upf1"/>
</dbReference>
<feature type="region of interest" description="Disordered" evidence="5">
    <location>
        <begin position="276"/>
        <end position="410"/>
    </location>
</feature>
<dbReference type="CDD" id="cd18808">
    <property type="entry name" value="SF1_C_Upf1"/>
    <property type="match status" value="1"/>
</dbReference>
<evidence type="ECO:0000313" key="7">
    <source>
        <dbReference type="EMBL" id="MBA0662320.1"/>
    </source>
</evidence>
<dbReference type="Pfam" id="PF13087">
    <property type="entry name" value="AAA_12"/>
    <property type="match status" value="1"/>
</dbReference>
<reference evidence="7 8" key="1">
    <citation type="journal article" date="2019" name="Genome Biol. Evol.">
        <title>Insights into the evolution of the New World diploid cottons (Gossypium, subgenus Houzingenia) based on genome sequencing.</title>
        <authorList>
            <person name="Grover C.E."/>
            <person name="Arick M.A. 2nd"/>
            <person name="Thrash A."/>
            <person name="Conover J.L."/>
            <person name="Sanders W.S."/>
            <person name="Peterson D.G."/>
            <person name="Frelichowski J.E."/>
            <person name="Scheffler J.A."/>
            <person name="Scheffler B.E."/>
            <person name="Wendel J.F."/>
        </authorList>
    </citation>
    <scope>NUCLEOTIDE SEQUENCE [LARGE SCALE GENOMIC DNA]</scope>
    <source>
        <strain evidence="7">57</strain>
        <tissue evidence="7">Leaf</tissue>
    </source>
</reference>
<feature type="compositionally biased region" description="Basic and acidic residues" evidence="5">
    <location>
        <begin position="336"/>
        <end position="349"/>
    </location>
</feature>
<keyword evidence="1" id="KW-0547">Nucleotide-binding</keyword>
<dbReference type="EMBL" id="JABFAB010000010">
    <property type="protein sequence ID" value="MBA0662320.1"/>
    <property type="molecule type" value="Genomic_DNA"/>
</dbReference>
<dbReference type="SUPFAM" id="SSF52540">
    <property type="entry name" value="P-loop containing nucleoside triphosphate hydrolases"/>
    <property type="match status" value="1"/>
</dbReference>
<dbReference type="GO" id="GO:0005694">
    <property type="term" value="C:chromosome"/>
    <property type="evidence" value="ECO:0007669"/>
    <property type="project" value="UniProtKB-ARBA"/>
</dbReference>
<feature type="compositionally biased region" description="Basic and acidic residues" evidence="5">
    <location>
        <begin position="441"/>
        <end position="452"/>
    </location>
</feature>
<dbReference type="InterPro" id="IPR045055">
    <property type="entry name" value="DNA2/NAM7-like"/>
</dbReference>
<evidence type="ECO:0000256" key="3">
    <source>
        <dbReference type="ARBA" id="ARBA00022806"/>
    </source>
</evidence>
<sequence length="601" mass="67003">MHPEICQFPSLHFYDKKLLNGDTVLSKSASFHGTEGLGPYVFYDVVDGLELHGKNSGALSLYNECEADAAVELLKFFRKRYPSEFVVCKIGIITPYKCQLSLLRSRFSSVFGSSVITDIEFNTVDGFQGREVDILVFSTVRASSSSQGVSSSSSIGFVTDVRRMNVALTRAKLSLWILGNTRTLQTDRNWSALVKDAKQRNLVISIKRPYSISFRTNTGKTLVPEGSDNHLSQMKHVEKVRGDGQLAKQNECREKLKFEGKRKHIDSVADCNWSSAGGDIDSVKSKDKHRSKRKAKDDCEPPPGRTILSASANDDRRPQKVKSRVPEKLLISSGSQEKEGSEVKVKMGENQRSNNDNGGQEVGRSGKNKMSKESKKSSVQEQSSNVSTPQPDGNNEERESNKGGRDPKEVATSQNLFLKRKQQREAVDAILFSGLIPSKKSEQSSKKLHQERSIVPPSVASGSFKPPKKRKDSVEEAVVEKNNFRGNFLKISIVLLISSSFIRTPWLGLEEVVALFRTSLSRCHEVSIPVEVKAYVCTKKVEEMNRILAVRGIQIPNFTYDFSIPEGLNRLSDTNDGIFTSTARDRDMFPFTTPPFLLSPF</sequence>
<dbReference type="FunFam" id="3.40.50.300:FF:000326">
    <property type="entry name" value="P-loop containing nucleoside triphosphate hydrolase"/>
    <property type="match status" value="1"/>
</dbReference>
<dbReference type="GO" id="GO:0016787">
    <property type="term" value="F:hydrolase activity"/>
    <property type="evidence" value="ECO:0007669"/>
    <property type="project" value="UniProtKB-KW"/>
</dbReference>
<evidence type="ECO:0000256" key="1">
    <source>
        <dbReference type="ARBA" id="ARBA00022741"/>
    </source>
</evidence>
<name>A0A7J8VIB6_9ROSI</name>
<protein>
    <recommendedName>
        <fullName evidence="6">DNA2/NAM7 helicase-like C-terminal domain-containing protein</fullName>
    </recommendedName>
</protein>
<comment type="caution">
    <text evidence="7">The sequence shown here is derived from an EMBL/GenBank/DDBJ whole genome shotgun (WGS) entry which is preliminary data.</text>
</comment>
<keyword evidence="3" id="KW-0347">Helicase</keyword>
<accession>A0A7J8VIB6</accession>
<dbReference type="InterPro" id="IPR041679">
    <property type="entry name" value="DNA2/NAM7-like_C"/>
</dbReference>
<evidence type="ECO:0000259" key="6">
    <source>
        <dbReference type="Pfam" id="PF13087"/>
    </source>
</evidence>
<evidence type="ECO:0000256" key="5">
    <source>
        <dbReference type="SAM" id="MobiDB-lite"/>
    </source>
</evidence>
<feature type="domain" description="DNA2/NAM7 helicase-like C-terminal" evidence="6">
    <location>
        <begin position="1"/>
        <end position="181"/>
    </location>
</feature>
<feature type="region of interest" description="Disordered" evidence="5">
    <location>
        <begin position="441"/>
        <end position="472"/>
    </location>
</feature>
<organism evidence="7 8">
    <name type="scientific">Gossypium klotzschianum</name>
    <dbReference type="NCBI Taxonomy" id="34286"/>
    <lineage>
        <taxon>Eukaryota</taxon>
        <taxon>Viridiplantae</taxon>
        <taxon>Streptophyta</taxon>
        <taxon>Embryophyta</taxon>
        <taxon>Tracheophyta</taxon>
        <taxon>Spermatophyta</taxon>
        <taxon>Magnoliopsida</taxon>
        <taxon>eudicotyledons</taxon>
        <taxon>Gunneridae</taxon>
        <taxon>Pentapetalae</taxon>
        <taxon>rosids</taxon>
        <taxon>malvids</taxon>
        <taxon>Malvales</taxon>
        <taxon>Malvaceae</taxon>
        <taxon>Malvoideae</taxon>
        <taxon>Gossypium</taxon>
    </lineage>
</organism>
<evidence type="ECO:0000313" key="8">
    <source>
        <dbReference type="Proteomes" id="UP000593573"/>
    </source>
</evidence>
<evidence type="ECO:0000256" key="2">
    <source>
        <dbReference type="ARBA" id="ARBA00022801"/>
    </source>
</evidence>
<dbReference type="AlphaFoldDB" id="A0A7J8VIB6"/>
<dbReference type="GO" id="GO:0004386">
    <property type="term" value="F:helicase activity"/>
    <property type="evidence" value="ECO:0007669"/>
    <property type="project" value="UniProtKB-KW"/>
</dbReference>
<dbReference type="Gene3D" id="3.40.50.300">
    <property type="entry name" value="P-loop containing nucleotide triphosphate hydrolases"/>
    <property type="match status" value="1"/>
</dbReference>
<dbReference type="PANTHER" id="PTHR10887:SF495">
    <property type="entry name" value="HELICASE SENATAXIN ISOFORM X1-RELATED"/>
    <property type="match status" value="1"/>
</dbReference>